<protein>
    <submittedName>
        <fullName evidence="4">Uncharacterized protein</fullName>
    </submittedName>
</protein>
<evidence type="ECO:0000313" key="4">
    <source>
        <dbReference type="RefSeq" id="XP_030986865.1"/>
    </source>
</evidence>
<feature type="compositionally biased region" description="Basic and acidic residues" evidence="1">
    <location>
        <begin position="81"/>
        <end position="91"/>
    </location>
</feature>
<keyword evidence="3" id="KW-1185">Reference proteome</keyword>
<dbReference type="GeneID" id="41955636"/>
<feature type="transmembrane region" description="Helical" evidence="2">
    <location>
        <begin position="125"/>
        <end position="145"/>
    </location>
</feature>
<dbReference type="Proteomes" id="UP000515153">
    <property type="component" value="Unplaced"/>
</dbReference>
<feature type="region of interest" description="Disordered" evidence="1">
    <location>
        <begin position="81"/>
        <end position="103"/>
    </location>
</feature>
<dbReference type="KEGG" id="pgri:PgNI_00644"/>
<organism evidence="3 4">
    <name type="scientific">Pyricularia grisea</name>
    <name type="common">Crabgrass-specific blast fungus</name>
    <name type="synonym">Magnaporthe grisea</name>
    <dbReference type="NCBI Taxonomy" id="148305"/>
    <lineage>
        <taxon>Eukaryota</taxon>
        <taxon>Fungi</taxon>
        <taxon>Dikarya</taxon>
        <taxon>Ascomycota</taxon>
        <taxon>Pezizomycotina</taxon>
        <taxon>Sordariomycetes</taxon>
        <taxon>Sordariomycetidae</taxon>
        <taxon>Magnaporthales</taxon>
        <taxon>Pyriculariaceae</taxon>
        <taxon>Pyricularia</taxon>
    </lineage>
</organism>
<reference evidence="4" key="2">
    <citation type="submission" date="2019-10" db="EMBL/GenBank/DDBJ databases">
        <authorList>
            <consortium name="NCBI Genome Project"/>
        </authorList>
    </citation>
    <scope>NUCLEOTIDE SEQUENCE</scope>
    <source>
        <strain evidence="4">NI907</strain>
    </source>
</reference>
<dbReference type="RefSeq" id="XP_030986865.1">
    <property type="nucleotide sequence ID" value="XM_031120722.1"/>
</dbReference>
<reference evidence="4" key="1">
    <citation type="journal article" date="2019" name="Mol. Biol. Evol.">
        <title>Blast fungal genomes show frequent chromosomal changes, gene gains and losses, and effector gene turnover.</title>
        <authorList>
            <person name="Gomez Luciano L.B."/>
            <person name="Jason Tsai I."/>
            <person name="Chuma I."/>
            <person name="Tosa Y."/>
            <person name="Chen Y.H."/>
            <person name="Li J.Y."/>
            <person name="Li M.Y."/>
            <person name="Jade Lu M.Y."/>
            <person name="Nakayashiki H."/>
            <person name="Li W.H."/>
        </authorList>
    </citation>
    <scope>NUCLEOTIDE SEQUENCE</scope>
    <source>
        <strain evidence="4">NI907</strain>
    </source>
</reference>
<feature type="region of interest" description="Disordered" evidence="1">
    <location>
        <begin position="1"/>
        <end position="62"/>
    </location>
</feature>
<keyword evidence="2" id="KW-0812">Transmembrane</keyword>
<keyword evidence="2" id="KW-1133">Transmembrane helix</keyword>
<dbReference type="AlphaFoldDB" id="A0A6P8BI33"/>
<evidence type="ECO:0000256" key="2">
    <source>
        <dbReference type="SAM" id="Phobius"/>
    </source>
</evidence>
<proteinExistence type="predicted"/>
<feature type="compositionally biased region" description="Basic and acidic residues" evidence="1">
    <location>
        <begin position="14"/>
        <end position="23"/>
    </location>
</feature>
<sequence>MQSQASTKNNKRHSSIDPEHSTDSTDEQPSHHTQQAPKTDSPAAPKQAHLSHTHKDPIQSIQDSYEADRLVSYYRWHIQHHEDQDDSRTQDRPGASPWQDQQVLWSMAATRRRELEKRNRRTKKLMFGFAAAVVLVVIVIMVVFLV</sequence>
<keyword evidence="2" id="KW-0472">Membrane</keyword>
<gene>
    <name evidence="4" type="ORF">PgNI_00644</name>
</gene>
<name>A0A6P8BI33_PYRGI</name>
<accession>A0A6P8BI33</accession>
<evidence type="ECO:0000313" key="3">
    <source>
        <dbReference type="Proteomes" id="UP000515153"/>
    </source>
</evidence>
<reference evidence="4" key="3">
    <citation type="submission" date="2025-08" db="UniProtKB">
        <authorList>
            <consortium name="RefSeq"/>
        </authorList>
    </citation>
    <scope>IDENTIFICATION</scope>
    <source>
        <strain evidence="4">NI907</strain>
    </source>
</reference>
<evidence type="ECO:0000256" key="1">
    <source>
        <dbReference type="SAM" id="MobiDB-lite"/>
    </source>
</evidence>